<evidence type="ECO:0000313" key="1">
    <source>
        <dbReference type="EMBL" id="EKO14794.1"/>
    </source>
</evidence>
<proteinExistence type="predicted"/>
<dbReference type="Proteomes" id="UP000006253">
    <property type="component" value="Unassembled WGS sequence"/>
</dbReference>
<organism evidence="1 2">
    <name type="scientific">Leptospira kirschneri str. H1</name>
    <dbReference type="NCBI Taxonomy" id="1049966"/>
    <lineage>
        <taxon>Bacteria</taxon>
        <taxon>Pseudomonadati</taxon>
        <taxon>Spirochaetota</taxon>
        <taxon>Spirochaetia</taxon>
        <taxon>Leptospirales</taxon>
        <taxon>Leptospiraceae</taxon>
        <taxon>Leptospira</taxon>
    </lineage>
</organism>
<comment type="caution">
    <text evidence="1">The sequence shown here is derived from an EMBL/GenBank/DDBJ whole genome shotgun (WGS) entry which is preliminary data.</text>
</comment>
<sequence length="57" mass="6615">MPKKIKIEELKTSFTAFTKSIGIFKAEGWVSQRIFLSTGFLKTSHNQISYSYEVIFH</sequence>
<name>A0A0E2B0N5_9LEPT</name>
<gene>
    <name evidence="1" type="ORF">LEP1GSC081_1421</name>
</gene>
<dbReference type="EMBL" id="AHMY02000051">
    <property type="protein sequence ID" value="EKO14794.1"/>
    <property type="molecule type" value="Genomic_DNA"/>
</dbReference>
<protein>
    <submittedName>
        <fullName evidence="1">Uncharacterized protein</fullName>
    </submittedName>
</protein>
<accession>A0A0E2B0N5</accession>
<evidence type="ECO:0000313" key="2">
    <source>
        <dbReference type="Proteomes" id="UP000006253"/>
    </source>
</evidence>
<dbReference type="AlphaFoldDB" id="A0A0E2B0N5"/>
<reference evidence="1 2" key="1">
    <citation type="submission" date="2012-10" db="EMBL/GenBank/DDBJ databases">
        <authorList>
            <person name="Harkins D.M."/>
            <person name="Durkin A.S."/>
            <person name="Brinkac L.M."/>
            <person name="Selengut J.D."/>
            <person name="Sanka R."/>
            <person name="DePew J."/>
            <person name="Purushe J."/>
            <person name="Peacock S.J."/>
            <person name="Thaipadungpanit J."/>
            <person name="Wuthiekanun V.W."/>
            <person name="Day N.P."/>
            <person name="Vinetz J.M."/>
            <person name="Sutton G.G."/>
            <person name="Nelson W.C."/>
            <person name="Fouts D.E."/>
        </authorList>
    </citation>
    <scope>NUCLEOTIDE SEQUENCE [LARGE SCALE GENOMIC DNA]</scope>
    <source>
        <strain evidence="1 2">H1</strain>
    </source>
</reference>